<protein>
    <submittedName>
        <fullName evidence="2">Acyl-CoA N-acyltransferase</fullName>
    </submittedName>
</protein>
<accession>A0A7I4YKS4</accession>
<dbReference type="AlphaFoldDB" id="A0A7I4YKS4"/>
<evidence type="ECO:0000313" key="2">
    <source>
        <dbReference type="WBParaSite" id="HCON_00113300-00001"/>
    </source>
</evidence>
<proteinExistence type="predicted"/>
<dbReference type="Gene3D" id="2.170.270.10">
    <property type="entry name" value="SET domain"/>
    <property type="match status" value="1"/>
</dbReference>
<organism evidence="1 2">
    <name type="scientific">Haemonchus contortus</name>
    <name type="common">Barber pole worm</name>
    <dbReference type="NCBI Taxonomy" id="6289"/>
    <lineage>
        <taxon>Eukaryota</taxon>
        <taxon>Metazoa</taxon>
        <taxon>Ecdysozoa</taxon>
        <taxon>Nematoda</taxon>
        <taxon>Chromadorea</taxon>
        <taxon>Rhabditida</taxon>
        <taxon>Rhabditina</taxon>
        <taxon>Rhabditomorpha</taxon>
        <taxon>Strongyloidea</taxon>
        <taxon>Trichostrongylidae</taxon>
        <taxon>Haemonchus</taxon>
    </lineage>
</organism>
<evidence type="ECO:0000313" key="1">
    <source>
        <dbReference type="Proteomes" id="UP000025227"/>
    </source>
</evidence>
<reference evidence="2" key="1">
    <citation type="submission" date="2020-12" db="UniProtKB">
        <authorList>
            <consortium name="WormBaseParasite"/>
        </authorList>
    </citation>
    <scope>IDENTIFICATION</scope>
    <source>
        <strain evidence="2">MHco3</strain>
    </source>
</reference>
<dbReference type="Proteomes" id="UP000025227">
    <property type="component" value="Unplaced"/>
</dbReference>
<dbReference type="InterPro" id="IPR046341">
    <property type="entry name" value="SET_dom_sf"/>
</dbReference>
<sequence length="133" mass="14713">MCIDCYSIAMKIVQQPKGTPLDDKYLAVYELSTEEIVLFGNALKETDVDHDGDDFIHGDRCNCCYLASCKEHILLWVKDRERSKNSKPEDRARMSAPGFISIKTSSTPNAGLGAFAEACIPVGMVSVRTKAYS</sequence>
<dbReference type="OrthoDB" id="40579at2759"/>
<dbReference type="WBParaSite" id="HCON_00113300-00001">
    <property type="protein sequence ID" value="HCON_00113300-00001"/>
    <property type="gene ID" value="HCON_00113300"/>
</dbReference>
<keyword evidence="1" id="KW-1185">Reference proteome</keyword>
<name>A0A7I4YKS4_HAECO</name>